<dbReference type="InParanoid" id="A0A1Z5R596"/>
<reference evidence="2 3" key="1">
    <citation type="journal article" date="2009" name="Nature">
        <title>The Sorghum bicolor genome and the diversification of grasses.</title>
        <authorList>
            <person name="Paterson A.H."/>
            <person name="Bowers J.E."/>
            <person name="Bruggmann R."/>
            <person name="Dubchak I."/>
            <person name="Grimwood J."/>
            <person name="Gundlach H."/>
            <person name="Haberer G."/>
            <person name="Hellsten U."/>
            <person name="Mitros T."/>
            <person name="Poliakov A."/>
            <person name="Schmutz J."/>
            <person name="Spannagl M."/>
            <person name="Tang H."/>
            <person name="Wang X."/>
            <person name="Wicker T."/>
            <person name="Bharti A.K."/>
            <person name="Chapman J."/>
            <person name="Feltus F.A."/>
            <person name="Gowik U."/>
            <person name="Grigoriev I.V."/>
            <person name="Lyons E."/>
            <person name="Maher C.A."/>
            <person name="Martis M."/>
            <person name="Narechania A."/>
            <person name="Otillar R.P."/>
            <person name="Penning B.W."/>
            <person name="Salamov A.A."/>
            <person name="Wang Y."/>
            <person name="Zhang L."/>
            <person name="Carpita N.C."/>
            <person name="Freeling M."/>
            <person name="Gingle A.R."/>
            <person name="Hash C.T."/>
            <person name="Keller B."/>
            <person name="Klein P."/>
            <person name="Kresovich S."/>
            <person name="McCann M.C."/>
            <person name="Ming R."/>
            <person name="Peterson D.G."/>
            <person name="Mehboob-ur-Rahman"/>
            <person name="Ware D."/>
            <person name="Westhoff P."/>
            <person name="Mayer K.F."/>
            <person name="Messing J."/>
            <person name="Rokhsar D.S."/>
        </authorList>
    </citation>
    <scope>NUCLEOTIDE SEQUENCE [LARGE SCALE GENOMIC DNA]</scope>
    <source>
        <strain evidence="3">cv. BTx623</strain>
    </source>
</reference>
<dbReference type="AlphaFoldDB" id="A0A1Z5R596"/>
<sequence>MECPWKLDALSRSASATLQMCVVDPRWLSLGGSYCTDDTHRCDDARTNNTPAASLARMAAPDGGTASLARMMAPALARLTPRQRRPRGGGLATRCRLPPSRWRGGRPLP</sequence>
<keyword evidence="3" id="KW-1185">Reference proteome</keyword>
<proteinExistence type="predicted"/>
<accession>A0A1Z5R596</accession>
<gene>
    <name evidence="2" type="ORF">SORBI_3008G010750</name>
</gene>
<organism evidence="2 3">
    <name type="scientific">Sorghum bicolor</name>
    <name type="common">Sorghum</name>
    <name type="synonym">Sorghum vulgare</name>
    <dbReference type="NCBI Taxonomy" id="4558"/>
    <lineage>
        <taxon>Eukaryota</taxon>
        <taxon>Viridiplantae</taxon>
        <taxon>Streptophyta</taxon>
        <taxon>Embryophyta</taxon>
        <taxon>Tracheophyta</taxon>
        <taxon>Spermatophyta</taxon>
        <taxon>Magnoliopsida</taxon>
        <taxon>Liliopsida</taxon>
        <taxon>Poales</taxon>
        <taxon>Poaceae</taxon>
        <taxon>PACMAD clade</taxon>
        <taxon>Panicoideae</taxon>
        <taxon>Andropogonodae</taxon>
        <taxon>Andropogoneae</taxon>
        <taxon>Sorghinae</taxon>
        <taxon>Sorghum</taxon>
    </lineage>
</organism>
<dbReference type="Gramene" id="OQU78621">
    <property type="protein sequence ID" value="OQU78621"/>
    <property type="gene ID" value="SORBI_3008G010750"/>
</dbReference>
<feature type="region of interest" description="Disordered" evidence="1">
    <location>
        <begin position="81"/>
        <end position="109"/>
    </location>
</feature>
<evidence type="ECO:0000256" key="1">
    <source>
        <dbReference type="SAM" id="MobiDB-lite"/>
    </source>
</evidence>
<evidence type="ECO:0000313" key="3">
    <source>
        <dbReference type="Proteomes" id="UP000000768"/>
    </source>
</evidence>
<evidence type="ECO:0000313" key="2">
    <source>
        <dbReference type="EMBL" id="OQU78621.1"/>
    </source>
</evidence>
<dbReference type="EMBL" id="CM000767">
    <property type="protein sequence ID" value="OQU78621.1"/>
    <property type="molecule type" value="Genomic_DNA"/>
</dbReference>
<name>A0A1Z5R596_SORBI</name>
<protein>
    <submittedName>
        <fullName evidence="2">Uncharacterized protein</fullName>
    </submittedName>
</protein>
<reference evidence="3" key="2">
    <citation type="journal article" date="2018" name="Plant J.">
        <title>The Sorghum bicolor reference genome: improved assembly, gene annotations, a transcriptome atlas, and signatures of genome organization.</title>
        <authorList>
            <person name="McCormick R.F."/>
            <person name="Truong S.K."/>
            <person name="Sreedasyam A."/>
            <person name="Jenkins J."/>
            <person name="Shu S."/>
            <person name="Sims D."/>
            <person name="Kennedy M."/>
            <person name="Amirebrahimi M."/>
            <person name="Weers B.D."/>
            <person name="McKinley B."/>
            <person name="Mattison A."/>
            <person name="Morishige D.T."/>
            <person name="Grimwood J."/>
            <person name="Schmutz J."/>
            <person name="Mullet J.E."/>
        </authorList>
    </citation>
    <scope>NUCLEOTIDE SEQUENCE [LARGE SCALE GENOMIC DNA]</scope>
    <source>
        <strain evidence="3">cv. BTx623</strain>
    </source>
</reference>
<dbReference type="Proteomes" id="UP000000768">
    <property type="component" value="Chromosome 8"/>
</dbReference>